<keyword evidence="4" id="KW-1185">Reference proteome</keyword>
<dbReference type="PANTHER" id="PTHR21708:SF26">
    <property type="entry name" value="2-DEHYDROPANTOATE 2-REDUCTASE"/>
    <property type="match status" value="1"/>
</dbReference>
<accession>A0A0B2ADK7</accession>
<feature type="domain" description="Ketopantoate reductase N-terminal" evidence="1">
    <location>
        <begin position="5"/>
        <end position="145"/>
    </location>
</feature>
<proteinExistence type="predicted"/>
<dbReference type="Gene3D" id="3.40.50.720">
    <property type="entry name" value="NAD(P)-binding Rossmann-like Domain"/>
    <property type="match status" value="1"/>
</dbReference>
<feature type="domain" description="Ketopantoate reductase C-terminal" evidence="2">
    <location>
        <begin position="213"/>
        <end position="303"/>
    </location>
</feature>
<name>A0A0B2ADK7_9MICO</name>
<organism evidence="3 4">
    <name type="scientific">Microbacterium mangrovi</name>
    <dbReference type="NCBI Taxonomy" id="1348253"/>
    <lineage>
        <taxon>Bacteria</taxon>
        <taxon>Bacillati</taxon>
        <taxon>Actinomycetota</taxon>
        <taxon>Actinomycetes</taxon>
        <taxon>Micrococcales</taxon>
        <taxon>Microbacteriaceae</taxon>
        <taxon>Microbacterium</taxon>
    </lineage>
</organism>
<dbReference type="InterPro" id="IPR036291">
    <property type="entry name" value="NAD(P)-bd_dom_sf"/>
</dbReference>
<evidence type="ECO:0000313" key="4">
    <source>
        <dbReference type="Proteomes" id="UP000031030"/>
    </source>
</evidence>
<dbReference type="InterPro" id="IPR008927">
    <property type="entry name" value="6-PGluconate_DH-like_C_sf"/>
</dbReference>
<dbReference type="InterPro" id="IPR051402">
    <property type="entry name" value="KPR-Related"/>
</dbReference>
<dbReference type="AlphaFoldDB" id="A0A0B2ADK7"/>
<dbReference type="Gene3D" id="1.10.1040.10">
    <property type="entry name" value="N-(1-d-carboxylethyl)-l-norvaline Dehydrogenase, domain 2"/>
    <property type="match status" value="1"/>
</dbReference>
<dbReference type="Proteomes" id="UP000031030">
    <property type="component" value="Unassembled WGS sequence"/>
</dbReference>
<dbReference type="SUPFAM" id="SSF51735">
    <property type="entry name" value="NAD(P)-binding Rossmann-fold domains"/>
    <property type="match status" value="1"/>
</dbReference>
<dbReference type="PANTHER" id="PTHR21708">
    <property type="entry name" value="PROBABLE 2-DEHYDROPANTOATE 2-REDUCTASE"/>
    <property type="match status" value="1"/>
</dbReference>
<dbReference type="STRING" id="1348253.LK09_00735"/>
<dbReference type="Pfam" id="PF02558">
    <property type="entry name" value="ApbA"/>
    <property type="match status" value="1"/>
</dbReference>
<dbReference type="InterPro" id="IPR013752">
    <property type="entry name" value="KPA_reductase"/>
</dbReference>
<gene>
    <name evidence="3" type="ORF">LK09_00735</name>
</gene>
<evidence type="ECO:0000313" key="3">
    <source>
        <dbReference type="EMBL" id="KHK99892.1"/>
    </source>
</evidence>
<dbReference type="Pfam" id="PF08546">
    <property type="entry name" value="ApbA_C"/>
    <property type="match status" value="1"/>
</dbReference>
<dbReference type="EMBL" id="JTDK01000001">
    <property type="protein sequence ID" value="KHK99892.1"/>
    <property type="molecule type" value="Genomic_DNA"/>
</dbReference>
<dbReference type="SUPFAM" id="SSF48179">
    <property type="entry name" value="6-phosphogluconate dehydrogenase C-terminal domain-like"/>
    <property type="match status" value="1"/>
</dbReference>
<dbReference type="InterPro" id="IPR013328">
    <property type="entry name" value="6PGD_dom2"/>
</dbReference>
<comment type="caution">
    <text evidence="3">The sequence shown here is derived from an EMBL/GenBank/DDBJ whole genome shotgun (WGS) entry which is preliminary data.</text>
</comment>
<protein>
    <recommendedName>
        <fullName evidence="5">2-dehydropantoate 2-reductase</fullName>
    </recommendedName>
</protein>
<reference evidence="3 4" key="1">
    <citation type="submission" date="2014-11" db="EMBL/GenBank/DDBJ databases">
        <title>Genome sequence of Microbacterium mangrovi MUSC 115(T).</title>
        <authorList>
            <person name="Lee L.-H."/>
        </authorList>
    </citation>
    <scope>NUCLEOTIDE SEQUENCE [LARGE SCALE GENOMIC DNA]</scope>
    <source>
        <strain evidence="3 4">MUSC 115</strain>
    </source>
</reference>
<evidence type="ECO:0000259" key="2">
    <source>
        <dbReference type="Pfam" id="PF08546"/>
    </source>
</evidence>
<dbReference type="OrthoDB" id="9796561at2"/>
<dbReference type="GO" id="GO:0005737">
    <property type="term" value="C:cytoplasm"/>
    <property type="evidence" value="ECO:0007669"/>
    <property type="project" value="TreeGrafter"/>
</dbReference>
<dbReference type="InterPro" id="IPR013332">
    <property type="entry name" value="KPR_N"/>
</dbReference>
<sequence>MSRYIVIGAGALGGLLAAQWILADVPVTLVARGAQYDAIARDGIRIRRPHGDEVVRVHVVDSIGEALPTSSDALVLAVKSQDAESAIAAIAWQPLADGEGLVADLPILTVQNGLATEAVALRRFATVIGVSVGIPSSHLEPGVVVSPAYPTVGAAWLGGYPKSLPGEEERHRVAFAAAGFAAAIEPDIAAAKRRKLLASMHNMVDVFAAELEQAEDAEAALVEEARFVFARAKLPIAPPPVGVVPLQIGNVAGHVPGHLSTWQSFARGTTNEVDFLSGEVVLIAREHGLTAPLNAAVARALGAHAARGGRPGEVPLPPEFVYDLLSRPRWSYSV</sequence>
<dbReference type="RefSeq" id="WP_039394295.1">
    <property type="nucleotide sequence ID" value="NZ_JTDK01000001.1"/>
</dbReference>
<evidence type="ECO:0008006" key="5">
    <source>
        <dbReference type="Google" id="ProtNLM"/>
    </source>
</evidence>
<evidence type="ECO:0000259" key="1">
    <source>
        <dbReference type="Pfam" id="PF02558"/>
    </source>
</evidence>